<dbReference type="SMART" id="SM00185">
    <property type="entry name" value="ARM"/>
    <property type="match status" value="6"/>
</dbReference>
<dbReference type="InterPro" id="IPR038905">
    <property type="entry name" value="ARMC2"/>
</dbReference>
<dbReference type="OMA" id="EACIYAY"/>
<dbReference type="InterPro" id="IPR011989">
    <property type="entry name" value="ARM-like"/>
</dbReference>
<dbReference type="PROSITE" id="PS50176">
    <property type="entry name" value="ARM_REPEAT"/>
    <property type="match status" value="1"/>
</dbReference>
<keyword evidence="4" id="KW-1185">Reference proteome</keyword>
<accession>H3D407</accession>
<dbReference type="InterPro" id="IPR000225">
    <property type="entry name" value="Armadillo"/>
</dbReference>
<reference evidence="3" key="2">
    <citation type="submission" date="2025-08" db="UniProtKB">
        <authorList>
            <consortium name="Ensembl"/>
        </authorList>
    </citation>
    <scope>IDENTIFICATION</scope>
</reference>
<dbReference type="PANTHER" id="PTHR21356:SF1">
    <property type="entry name" value="ARMADILLO REPEAT-CONTAINING PROTEIN 2"/>
    <property type="match status" value="1"/>
</dbReference>
<proteinExistence type="predicted"/>
<feature type="region of interest" description="Disordered" evidence="2">
    <location>
        <begin position="94"/>
        <end position="130"/>
    </location>
</feature>
<dbReference type="HOGENOM" id="CLU_007173_0_0_1"/>
<dbReference type="PANTHER" id="PTHR21356">
    <property type="entry name" value="ARMADILLO REPEAT CONTAINING 2"/>
    <property type="match status" value="1"/>
</dbReference>
<evidence type="ECO:0000256" key="1">
    <source>
        <dbReference type="PROSITE-ProRule" id="PRU00259"/>
    </source>
</evidence>
<dbReference type="GO" id="GO:0007288">
    <property type="term" value="P:sperm axoneme assembly"/>
    <property type="evidence" value="ECO:0007669"/>
    <property type="project" value="TreeGrafter"/>
</dbReference>
<dbReference type="Gene3D" id="1.25.10.10">
    <property type="entry name" value="Leucine-rich Repeat Variant"/>
    <property type="match status" value="2"/>
</dbReference>
<sequence>SIERKQPFYSPMAQQRNPLIKTSAEIVNEARRSLHVQATQRPFTPVNATRELFGNSNGCAKSRPPSTFSLHAHHFDAPGSRPVSAVRLSRLEHKPAPPVLGRGEEQSRVVPRPPAEPRRARERWAGPRSRLRRPGSLTLLPVERVSSLPPSSITKLSPSFATLGSNVFFAPVLGTHVSASSPVCHLTLVTKALSSICKSGCNLKLCAFVFPCSNSRAMRLSGGSEDGGTECRPGPGAGLCPPTLPGGSPSAQHSHKKVWERPGASEDARSWLWNDAVAPLLLTLESSAEASVDRLCDLCDRLHGALDEADLLGRSCAGRSGILGTLFRLIDLDSARLQLRIAELCLALEVSGNNLLNICKLIFQISRSESNDIFFQKNSIIERFLSILPNEDVSTSGEALLYCVGALKFLSGNGTMVPLLLHGSCVAASQKLIQRLCTAENRSATMTGLVLVQLTAALRNLSDHADARPLFISSGMFSDLCLVLRLCSHHQDVCTNISRICSKLSSYSECRQALADTPDCFPLFVEVMSKHWQKQDLVVRFLFTLGNLTADAEDARRRLFECEGGVGALLRLYKRYQRRGKEDEDVLVKLVRVLANMCTHPAVGPALAASEACVELLLETLALRSVQESEELLVNVAATINNLSFYQAESSALGRSGLAAVQLMMKLLLSTSMDAVLEAARVLGNLSRSEDVRSVIVQNKAHRIVVALLDSKSCEMCYSACGVLTNLALDPPTRVELSQEEAAAKLVDCLKDLGAGDWQLAGQACQALWNLLSSGPEEVLGEQERESLLQILTTFLDQEAVLGWVEHGDRRDFHMASWEVDFLPVAQKLVTFLQ</sequence>
<protein>
    <submittedName>
        <fullName evidence="3">Armadillo repeat containing 2</fullName>
    </submittedName>
</protein>
<dbReference type="InterPro" id="IPR016024">
    <property type="entry name" value="ARM-type_fold"/>
</dbReference>
<evidence type="ECO:0000313" key="3">
    <source>
        <dbReference type="Ensembl" id="ENSTNIP00000015245.1"/>
    </source>
</evidence>
<dbReference type="SUPFAM" id="SSF48371">
    <property type="entry name" value="ARM repeat"/>
    <property type="match status" value="1"/>
</dbReference>
<dbReference type="InParanoid" id="H3D407"/>
<dbReference type="STRING" id="99883.ENSTNIP00000015245"/>
<dbReference type="Proteomes" id="UP000007303">
    <property type="component" value="Unassembled WGS sequence"/>
</dbReference>
<name>H3D407_TETNG</name>
<organism evidence="3 4">
    <name type="scientific">Tetraodon nigroviridis</name>
    <name type="common">Spotted green pufferfish</name>
    <name type="synonym">Chelonodon nigroviridis</name>
    <dbReference type="NCBI Taxonomy" id="99883"/>
    <lineage>
        <taxon>Eukaryota</taxon>
        <taxon>Metazoa</taxon>
        <taxon>Chordata</taxon>
        <taxon>Craniata</taxon>
        <taxon>Vertebrata</taxon>
        <taxon>Euteleostomi</taxon>
        <taxon>Actinopterygii</taxon>
        <taxon>Neopterygii</taxon>
        <taxon>Teleostei</taxon>
        <taxon>Neoteleostei</taxon>
        <taxon>Acanthomorphata</taxon>
        <taxon>Eupercaria</taxon>
        <taxon>Tetraodontiformes</taxon>
        <taxon>Tetradontoidea</taxon>
        <taxon>Tetraodontidae</taxon>
        <taxon>Tetraodon</taxon>
    </lineage>
</organism>
<feature type="compositionally biased region" description="Basic and acidic residues" evidence="2">
    <location>
        <begin position="115"/>
        <end position="125"/>
    </location>
</feature>
<evidence type="ECO:0000256" key="2">
    <source>
        <dbReference type="SAM" id="MobiDB-lite"/>
    </source>
</evidence>
<evidence type="ECO:0000313" key="4">
    <source>
        <dbReference type="Proteomes" id="UP000007303"/>
    </source>
</evidence>
<reference evidence="4" key="1">
    <citation type="journal article" date="2004" name="Nature">
        <title>Genome duplication in the teleost fish Tetraodon nigroviridis reveals the early vertebrate proto-karyotype.</title>
        <authorList>
            <person name="Jaillon O."/>
            <person name="Aury J.-M."/>
            <person name="Brunet F."/>
            <person name="Petit J.-L."/>
            <person name="Stange-Thomann N."/>
            <person name="Mauceli E."/>
            <person name="Bouneau L."/>
            <person name="Fischer C."/>
            <person name="Ozouf-Costaz C."/>
            <person name="Bernot A."/>
            <person name="Nicaud S."/>
            <person name="Jaffe D."/>
            <person name="Fisher S."/>
            <person name="Lutfalla G."/>
            <person name="Dossat C."/>
            <person name="Segurens B."/>
            <person name="Dasilva C."/>
            <person name="Salanoubat M."/>
            <person name="Levy M."/>
            <person name="Boudet N."/>
            <person name="Castellano S."/>
            <person name="Anthouard V."/>
            <person name="Jubin C."/>
            <person name="Castelli V."/>
            <person name="Katinka M."/>
            <person name="Vacherie B."/>
            <person name="Biemont C."/>
            <person name="Skalli Z."/>
            <person name="Cattolico L."/>
            <person name="Poulain J."/>
            <person name="De Berardinis V."/>
            <person name="Cruaud C."/>
            <person name="Duprat S."/>
            <person name="Brottier P."/>
            <person name="Coutanceau J.-P."/>
            <person name="Gouzy J."/>
            <person name="Parra G."/>
            <person name="Lardier G."/>
            <person name="Chapple C."/>
            <person name="McKernan K.J."/>
            <person name="McEwan P."/>
            <person name="Bosak S."/>
            <person name="Kellis M."/>
            <person name="Volff J.-N."/>
            <person name="Guigo R."/>
            <person name="Zody M.C."/>
            <person name="Mesirov J."/>
            <person name="Lindblad-Toh K."/>
            <person name="Birren B."/>
            <person name="Nusbaum C."/>
            <person name="Kahn D."/>
            <person name="Robinson-Rechavi M."/>
            <person name="Laudet V."/>
            <person name="Schachter V."/>
            <person name="Quetier F."/>
            <person name="Saurin W."/>
            <person name="Scarpelli C."/>
            <person name="Wincker P."/>
            <person name="Lander E.S."/>
            <person name="Weissenbach J."/>
            <person name="Roest Crollius H."/>
        </authorList>
    </citation>
    <scope>NUCLEOTIDE SEQUENCE [LARGE SCALE GENOMIC DNA]</scope>
</reference>
<reference evidence="3" key="3">
    <citation type="submission" date="2025-09" db="UniProtKB">
        <authorList>
            <consortium name="Ensembl"/>
        </authorList>
    </citation>
    <scope>IDENTIFICATION</scope>
</reference>
<dbReference type="Ensembl" id="ENSTNIT00000015449.1">
    <property type="protein sequence ID" value="ENSTNIP00000015245.1"/>
    <property type="gene ID" value="ENSTNIG00000012278.1"/>
</dbReference>
<dbReference type="AlphaFoldDB" id="H3D407"/>
<dbReference type="GeneTree" id="ENSGT00390000000663"/>
<dbReference type="FunCoup" id="H3D407">
    <property type="interactions" value="143"/>
</dbReference>
<feature type="repeat" description="ARM" evidence="1">
    <location>
        <begin position="659"/>
        <end position="701"/>
    </location>
</feature>